<keyword evidence="5" id="KW-0560">Oxidoreductase</keyword>
<gene>
    <name evidence="7" type="ORF">AZF00_17880</name>
</gene>
<protein>
    <recommendedName>
        <fullName evidence="6">Alcohol dehydrogenase-like C-terminal domain-containing protein</fullName>
    </recommendedName>
</protein>
<reference evidence="7 8" key="1">
    <citation type="submission" date="2015-12" db="EMBL/GenBank/DDBJ databases">
        <authorList>
            <person name="Shamseldin A."/>
            <person name="Moawad H."/>
            <person name="Abd El-Rahim W.M."/>
            <person name="Sadowsky M.J."/>
        </authorList>
    </citation>
    <scope>NUCLEOTIDE SEQUENCE [LARGE SCALE GENOMIC DNA]</scope>
    <source>
        <strain evidence="7 8">SM2</strain>
    </source>
</reference>
<dbReference type="InterPro" id="IPR036291">
    <property type="entry name" value="NAD(P)-bd_dom_sf"/>
</dbReference>
<dbReference type="GO" id="GO:0016491">
    <property type="term" value="F:oxidoreductase activity"/>
    <property type="evidence" value="ECO:0007669"/>
    <property type="project" value="UniProtKB-KW"/>
</dbReference>
<evidence type="ECO:0000259" key="6">
    <source>
        <dbReference type="Pfam" id="PF00107"/>
    </source>
</evidence>
<comment type="cofactor">
    <cofactor evidence="1">
        <name>Zn(2+)</name>
        <dbReference type="ChEBI" id="CHEBI:29105"/>
    </cofactor>
</comment>
<dbReference type="EMBL" id="CP014544">
    <property type="protein sequence ID" value="AMO70056.1"/>
    <property type="molecule type" value="Genomic_DNA"/>
</dbReference>
<proteinExistence type="inferred from homology"/>
<keyword evidence="3" id="KW-0479">Metal-binding</keyword>
<sequence>MKIRPNESLIIFGGGAVGLSALLGAKTVDGTVVTVVEPNPARRLLATELGATNVVDPATVTNMLEYIQQLHQGGVQHAIDTTGIPSLIGTGVDSLMPNGTLYMIGVPPADATLPSNLLSMLLRGVGIKAVLEGDAVSNDFIPELIKLYEDGKLPFEKLIKKYKFSDINQAIKDSLSGATVKPILIF</sequence>
<evidence type="ECO:0000256" key="4">
    <source>
        <dbReference type="ARBA" id="ARBA00022833"/>
    </source>
</evidence>
<evidence type="ECO:0000256" key="3">
    <source>
        <dbReference type="ARBA" id="ARBA00022723"/>
    </source>
</evidence>
<evidence type="ECO:0000256" key="1">
    <source>
        <dbReference type="ARBA" id="ARBA00001947"/>
    </source>
</evidence>
<dbReference type="InterPro" id="IPR013149">
    <property type="entry name" value="ADH-like_C"/>
</dbReference>
<dbReference type="KEGG" id="zal:AZF00_17880"/>
<feature type="domain" description="Alcohol dehydrogenase-like C-terminal" evidence="6">
    <location>
        <begin position="16"/>
        <end position="147"/>
    </location>
</feature>
<dbReference type="Gene3D" id="3.90.180.10">
    <property type="entry name" value="Medium-chain alcohol dehydrogenases, catalytic domain"/>
    <property type="match status" value="1"/>
</dbReference>
<dbReference type="Pfam" id="PF00107">
    <property type="entry name" value="ADH_zinc_N"/>
    <property type="match status" value="1"/>
</dbReference>
<keyword evidence="4" id="KW-0862">Zinc</keyword>
<evidence type="ECO:0000313" key="8">
    <source>
        <dbReference type="Proteomes" id="UP000074119"/>
    </source>
</evidence>
<organism evidence="7 8">
    <name type="scientific">Zhongshania aliphaticivorans</name>
    <dbReference type="NCBI Taxonomy" id="1470434"/>
    <lineage>
        <taxon>Bacteria</taxon>
        <taxon>Pseudomonadati</taxon>
        <taxon>Pseudomonadota</taxon>
        <taxon>Gammaproteobacteria</taxon>
        <taxon>Cellvibrionales</taxon>
        <taxon>Spongiibacteraceae</taxon>
        <taxon>Zhongshania</taxon>
    </lineage>
</organism>
<evidence type="ECO:0000256" key="5">
    <source>
        <dbReference type="ARBA" id="ARBA00023002"/>
    </source>
</evidence>
<dbReference type="SUPFAM" id="SSF51735">
    <property type="entry name" value="NAD(P)-binding Rossmann-fold domains"/>
    <property type="match status" value="1"/>
</dbReference>
<evidence type="ECO:0000313" key="7">
    <source>
        <dbReference type="EMBL" id="AMO70056.1"/>
    </source>
</evidence>
<dbReference type="AlphaFoldDB" id="A0A127MA21"/>
<dbReference type="GO" id="GO:0046872">
    <property type="term" value="F:metal ion binding"/>
    <property type="evidence" value="ECO:0007669"/>
    <property type="project" value="UniProtKB-KW"/>
</dbReference>
<dbReference type="PANTHER" id="PTHR43350:SF17">
    <property type="entry name" value="NAD-DEPENDENT ALCOHOL DEHYDROGENASE"/>
    <property type="match status" value="1"/>
</dbReference>
<dbReference type="STRING" id="1470434.AZF00_17880"/>
<name>A0A127MA21_9GAMM</name>
<comment type="similarity">
    <text evidence="2">Belongs to the zinc-containing alcohol dehydrogenase family.</text>
</comment>
<dbReference type="Gene3D" id="3.40.50.720">
    <property type="entry name" value="NAD(P)-binding Rossmann-like Domain"/>
    <property type="match status" value="1"/>
</dbReference>
<dbReference type="Proteomes" id="UP000074119">
    <property type="component" value="Chromosome"/>
</dbReference>
<dbReference type="PANTHER" id="PTHR43350">
    <property type="entry name" value="NAD-DEPENDENT ALCOHOL DEHYDROGENASE"/>
    <property type="match status" value="1"/>
</dbReference>
<evidence type="ECO:0000256" key="2">
    <source>
        <dbReference type="ARBA" id="ARBA00008072"/>
    </source>
</evidence>
<accession>A0A127MA21</accession>